<dbReference type="GO" id="GO:0005509">
    <property type="term" value="F:calcium ion binding"/>
    <property type="evidence" value="ECO:0007669"/>
    <property type="project" value="InterPro"/>
</dbReference>
<dbReference type="InterPro" id="IPR050557">
    <property type="entry name" value="RTX_toxin/Mannuronan_C5-epim"/>
</dbReference>
<dbReference type="PANTHER" id="PTHR38340">
    <property type="entry name" value="S-LAYER PROTEIN"/>
    <property type="match status" value="1"/>
</dbReference>
<name>A0A5N3PAH9_9HYPH</name>
<reference evidence="3 4" key="1">
    <citation type="journal article" date="2019" name="Microorganisms">
        <title>Genome Insights into the Novel Species Microvirga brassicacearum, a Rapeseed Endophyte with Biotechnological Potential.</title>
        <authorList>
            <person name="Jimenez-Gomez A."/>
            <person name="Saati-Santamaria Z."/>
            <person name="Igual J.M."/>
            <person name="Rivas R."/>
            <person name="Mateos P.F."/>
            <person name="Garcia-Fraile P."/>
        </authorList>
    </citation>
    <scope>NUCLEOTIDE SEQUENCE [LARGE SCALE GENOMIC DNA]</scope>
    <source>
        <strain evidence="3 4">CDVBN77</strain>
    </source>
</reference>
<dbReference type="Proteomes" id="UP000325684">
    <property type="component" value="Unassembled WGS sequence"/>
</dbReference>
<dbReference type="OrthoDB" id="7985011at2"/>
<dbReference type="RefSeq" id="WP_150944972.1">
    <property type="nucleotide sequence ID" value="NZ_VCMV01000017.1"/>
</dbReference>
<comment type="subcellular location">
    <subcellularLocation>
        <location evidence="1">Secreted</location>
    </subcellularLocation>
</comment>
<keyword evidence="2" id="KW-0964">Secreted</keyword>
<evidence type="ECO:0000313" key="3">
    <source>
        <dbReference type="EMBL" id="KAB0266752.1"/>
    </source>
</evidence>
<comment type="caution">
    <text evidence="3">The sequence shown here is derived from an EMBL/GenBank/DDBJ whole genome shotgun (WGS) entry which is preliminary data.</text>
</comment>
<gene>
    <name evidence="3" type="ORF">FEZ63_12745</name>
</gene>
<evidence type="ECO:0008006" key="5">
    <source>
        <dbReference type="Google" id="ProtNLM"/>
    </source>
</evidence>
<evidence type="ECO:0000256" key="2">
    <source>
        <dbReference type="ARBA" id="ARBA00022525"/>
    </source>
</evidence>
<dbReference type="PRINTS" id="PR00313">
    <property type="entry name" value="CABNDNGRPT"/>
</dbReference>
<evidence type="ECO:0000256" key="1">
    <source>
        <dbReference type="ARBA" id="ARBA00004613"/>
    </source>
</evidence>
<dbReference type="AlphaFoldDB" id="A0A5N3PAH9"/>
<proteinExistence type="predicted"/>
<organism evidence="3 4">
    <name type="scientific">Microvirga brassicacearum</name>
    <dbReference type="NCBI Taxonomy" id="2580413"/>
    <lineage>
        <taxon>Bacteria</taxon>
        <taxon>Pseudomonadati</taxon>
        <taxon>Pseudomonadota</taxon>
        <taxon>Alphaproteobacteria</taxon>
        <taxon>Hyphomicrobiales</taxon>
        <taxon>Methylobacteriaceae</taxon>
        <taxon>Microvirga</taxon>
    </lineage>
</organism>
<dbReference type="InterPro" id="IPR011049">
    <property type="entry name" value="Serralysin-like_metalloprot_C"/>
</dbReference>
<protein>
    <recommendedName>
        <fullName evidence="5">Calcium-binding protein</fullName>
    </recommendedName>
</protein>
<keyword evidence="4" id="KW-1185">Reference proteome</keyword>
<dbReference type="EMBL" id="VCMV01000017">
    <property type="protein sequence ID" value="KAB0266752.1"/>
    <property type="molecule type" value="Genomic_DNA"/>
</dbReference>
<dbReference type="InterPro" id="IPR018511">
    <property type="entry name" value="Hemolysin-typ_Ca-bd_CS"/>
</dbReference>
<dbReference type="SUPFAM" id="SSF51120">
    <property type="entry name" value="beta-Roll"/>
    <property type="match status" value="5"/>
</dbReference>
<dbReference type="InterPro" id="IPR001343">
    <property type="entry name" value="Hemolysn_Ca-bd"/>
</dbReference>
<evidence type="ECO:0000313" key="4">
    <source>
        <dbReference type="Proteomes" id="UP000325684"/>
    </source>
</evidence>
<dbReference type="Gene3D" id="2.150.10.10">
    <property type="entry name" value="Serralysin-like metalloprotease, C-terminal"/>
    <property type="match status" value="4"/>
</dbReference>
<accession>A0A5N3PAH9</accession>
<dbReference type="GO" id="GO:0005576">
    <property type="term" value="C:extracellular region"/>
    <property type="evidence" value="ECO:0007669"/>
    <property type="project" value="UniProtKB-SubCell"/>
</dbReference>
<dbReference type="Pfam" id="PF00353">
    <property type="entry name" value="HemolysinCabind"/>
    <property type="match status" value="6"/>
</dbReference>
<sequence>MPAPVHWGDAFSIEDTHAESMKDVSMTALDDGGFVAVWTHTQNNSLFAKTFNADGTARTSATQIPGSTNPNINGGDVTVMADGSYVVSWGENNIDGTLKAAIFRADGTLLRNTFQLNGAASAFQDKVVVVPLKEGGFMALYSRGAGDGGSGAVLGRTYDAHGNLIKDEFIANGTTAGNQNWPSAAHLQDGNIVVVYAESSEASNLTIRARILKPDGTAAYASEIVVPSPSSGQEYLSSVTALSNGRFVVVWHTTLGDDIRAQVFAANGDRIGGELTVNTTIIDRQINPVVSALADGGFAVAFEDLSGNPSPPEANYDVRVVTFNGAGQRESNDVVVHNTSAGYQGQAHIMTLADGRFVVGWTHDGTFSSGSSNRGAIYGQIFDARIQGVTINGTAANDHYVGSAFGDRLDGGAGNDHLVGGDGHDILYAAAGRDIIDGGEGGDYVDYERSETGIGLTVDLRDQTKNTGDAAGDHYISIEHATGTRWDDVLYGTDDPNELYGGQGSDILVGRDGGDTLDGGDGFDYASYADAKGGVFARLRTAGPDLAPDLNDNDALGDVFNSIEGLIGSAFEDHLWGDDAANVLIGGGDNDQLIGRGGSDTLEGGAGGDVHSGGEGIDYASYANASTGVMADLRNRVTLPELVSTTFASSGEAAGDEYELVEGLIGSAFADVLTGNEMVNTLWGGAGDDRLDGGFGADWIEGGLGNDTYVFDGSDSLVERAGGGTDTVETGIDYTLGAEFEALVATGLGNLALTGNALANAITGNAGANRLNGDAGADTLSGLAGNDTYWAEAGDRVIETVGGGDDTVIASASYSVGPDAEVEVLKLAPASSKVTYDLTGSNTANQITGHAGKNTLKGLGGDDKIWGSLGNDTLYGNGGRDTFVFDTKPGRTNMDAVRDFRVKDDTIWLDNKYFSKLGSKGSEIKPALLSKSAFHIGSAAHDASDRIIYNNKKGILYYDADGDGARAAVQIATVSKHLKMTHKDFYVI</sequence>
<dbReference type="PANTHER" id="PTHR38340:SF1">
    <property type="entry name" value="S-LAYER PROTEIN"/>
    <property type="match status" value="1"/>
</dbReference>
<dbReference type="PROSITE" id="PS00330">
    <property type="entry name" value="HEMOLYSIN_CALCIUM"/>
    <property type="match status" value="4"/>
</dbReference>